<organism evidence="1 2">
    <name type="scientific">Stichopus japonicus</name>
    <name type="common">Sea cucumber</name>
    <dbReference type="NCBI Taxonomy" id="307972"/>
    <lineage>
        <taxon>Eukaryota</taxon>
        <taxon>Metazoa</taxon>
        <taxon>Echinodermata</taxon>
        <taxon>Eleutherozoa</taxon>
        <taxon>Echinozoa</taxon>
        <taxon>Holothuroidea</taxon>
        <taxon>Aspidochirotacea</taxon>
        <taxon>Aspidochirotida</taxon>
        <taxon>Stichopodidae</taxon>
        <taxon>Apostichopus</taxon>
    </lineage>
</organism>
<dbReference type="OrthoDB" id="9219466at2759"/>
<evidence type="ECO:0000313" key="1">
    <source>
        <dbReference type="EMBL" id="PIK62381.1"/>
    </source>
</evidence>
<proteinExistence type="predicted"/>
<dbReference type="EMBL" id="MRZV01000013">
    <property type="protein sequence ID" value="PIK62381.1"/>
    <property type="molecule type" value="Genomic_DNA"/>
</dbReference>
<dbReference type="Proteomes" id="UP000230750">
    <property type="component" value="Unassembled WGS sequence"/>
</dbReference>
<evidence type="ECO:0000313" key="2">
    <source>
        <dbReference type="Proteomes" id="UP000230750"/>
    </source>
</evidence>
<keyword evidence="2" id="KW-1185">Reference proteome</keyword>
<name>A0A2G8LQ77_STIJA</name>
<gene>
    <name evidence="1" type="ORF">BSL78_00700</name>
</gene>
<comment type="caution">
    <text evidence="1">The sequence shown here is derived from an EMBL/GenBank/DDBJ whole genome shotgun (WGS) entry which is preliminary data.</text>
</comment>
<dbReference type="AlphaFoldDB" id="A0A2G8LQ77"/>
<protein>
    <submittedName>
        <fullName evidence="1">Uncharacterized protein</fullName>
    </submittedName>
</protein>
<sequence>MASRRDSRIVKLTFTGEQAVPPVQVFSILKSKGVAVPGEIDAVQALQGCNTYDVRFTSDVTVTSQCSDVSMFRRLNVPTSQCSDVSMFRRLNVPTSQCSDVSMFRRLHVPTSPCSDVSMFRRLYVPTSLCSDVSMFRRLYVPTSLCSDVSMFRRLYVPTIFWDSNFGPKKFEYKELNFG</sequence>
<reference evidence="1 2" key="1">
    <citation type="journal article" date="2017" name="PLoS Biol.">
        <title>The sea cucumber genome provides insights into morphological evolution and visceral regeneration.</title>
        <authorList>
            <person name="Zhang X."/>
            <person name="Sun L."/>
            <person name="Yuan J."/>
            <person name="Sun Y."/>
            <person name="Gao Y."/>
            <person name="Zhang L."/>
            <person name="Li S."/>
            <person name="Dai H."/>
            <person name="Hamel J.F."/>
            <person name="Liu C."/>
            <person name="Yu Y."/>
            <person name="Liu S."/>
            <person name="Lin W."/>
            <person name="Guo K."/>
            <person name="Jin S."/>
            <person name="Xu P."/>
            <person name="Storey K.B."/>
            <person name="Huan P."/>
            <person name="Zhang T."/>
            <person name="Zhou Y."/>
            <person name="Zhang J."/>
            <person name="Lin C."/>
            <person name="Li X."/>
            <person name="Xing L."/>
            <person name="Huo D."/>
            <person name="Sun M."/>
            <person name="Wang L."/>
            <person name="Mercier A."/>
            <person name="Li F."/>
            <person name="Yang H."/>
            <person name="Xiang J."/>
        </authorList>
    </citation>
    <scope>NUCLEOTIDE SEQUENCE [LARGE SCALE GENOMIC DNA]</scope>
    <source>
        <strain evidence="1">Shaxun</strain>
        <tissue evidence="1">Muscle</tissue>
    </source>
</reference>
<accession>A0A2G8LQ77</accession>